<gene>
    <name evidence="7" type="ORF">DVS81_03500</name>
</gene>
<dbReference type="InterPro" id="IPR051395">
    <property type="entry name" value="Cytochrome_c_Peroxidase/MauG"/>
</dbReference>
<evidence type="ECO:0000259" key="6">
    <source>
        <dbReference type="PROSITE" id="PS51007"/>
    </source>
</evidence>
<dbReference type="Gene3D" id="1.10.760.10">
    <property type="entry name" value="Cytochrome c-like domain"/>
    <property type="match status" value="1"/>
</dbReference>
<evidence type="ECO:0000256" key="3">
    <source>
        <dbReference type="ARBA" id="ARBA00023004"/>
    </source>
</evidence>
<evidence type="ECO:0000313" key="7">
    <source>
        <dbReference type="EMBL" id="RDE51991.1"/>
    </source>
</evidence>
<reference evidence="7 8" key="1">
    <citation type="submission" date="2018-05" db="EMBL/GenBank/DDBJ databases">
        <title>Integrated omic analyses show evidence that a Ca. Accumulibacter phosphatis strain performs denitrification under micro-aerobic conditions.</title>
        <authorList>
            <person name="Camejo P.Y."/>
            <person name="Katherine M.D."/>
            <person name="Daniel N.R."/>
        </authorList>
    </citation>
    <scope>NUCLEOTIDE SEQUENCE [LARGE SCALE GENOMIC DNA]</scope>
    <source>
        <strain evidence="7">UW-LDO-IC</strain>
    </source>
</reference>
<dbReference type="AlphaFoldDB" id="A0A369XPC1"/>
<sequence length="508" mass="56969">MNELNGQQKIAKSPWKRRFIILFILTVVLPMLAVVWLVQRFGGDVPVDYASPTEHFKYGSTGGEHEMGFPYWIWRVLPDVCPQYLPGKGYQSLGMVFEKNADGSDRDLPVGTSQRRYQGIDRVFVNCAVCHTSTVRTAADQPPTIVLGMPAATFNMKGFEEFFFHCAADPKFSKEFILPEIERQGGQLDLLDRYVVYPVAIAIMRDRVLALAGRFDWVSRQHAWGPGRVDTFNSAKVIFNFPMAHLDPDEFDAPADFPSLWRQRQRKEPQEMQLHWDGNNTTVEERNKSAAFGTGTTPPTIDLERISRVEDWILEVTPPSFSQFFPVDAELAQRGAPIYKAYCANCHGASGSDFSGELVGKVTPLAEIGTDRRRLDSYTYTLAVNQATLYAGYPWRFTHFRKTHGYANMPLDGVWLRAPYLHNGSVPSLRELLEPAAARPASFYRGNDVYDPLKVGFVSDQAQGNGPPFFLFDTTAPGNGNGGHTGKAYGTELSADEKTALVEFMKTF</sequence>
<keyword evidence="5" id="KW-1133">Transmembrane helix</keyword>
<dbReference type="PROSITE" id="PS51007">
    <property type="entry name" value="CYTC"/>
    <property type="match status" value="1"/>
</dbReference>
<accession>A0A369XPC1</accession>
<dbReference type="PANTHER" id="PTHR30600:SF9">
    <property type="entry name" value="BLR7738 PROTEIN"/>
    <property type="match status" value="1"/>
</dbReference>
<dbReference type="GO" id="GO:0046872">
    <property type="term" value="F:metal ion binding"/>
    <property type="evidence" value="ECO:0007669"/>
    <property type="project" value="UniProtKB-KW"/>
</dbReference>
<proteinExistence type="predicted"/>
<keyword evidence="2 4" id="KW-0479">Metal-binding</keyword>
<dbReference type="PANTHER" id="PTHR30600">
    <property type="entry name" value="CYTOCHROME C PEROXIDASE-RELATED"/>
    <property type="match status" value="1"/>
</dbReference>
<dbReference type="GO" id="GO:0009055">
    <property type="term" value="F:electron transfer activity"/>
    <property type="evidence" value="ECO:0007669"/>
    <property type="project" value="InterPro"/>
</dbReference>
<evidence type="ECO:0000313" key="8">
    <source>
        <dbReference type="Proteomes" id="UP000253831"/>
    </source>
</evidence>
<dbReference type="GO" id="GO:0020037">
    <property type="term" value="F:heme binding"/>
    <property type="evidence" value="ECO:0007669"/>
    <property type="project" value="InterPro"/>
</dbReference>
<keyword evidence="3 4" id="KW-0408">Iron</keyword>
<dbReference type="InterPro" id="IPR036909">
    <property type="entry name" value="Cyt_c-like_dom_sf"/>
</dbReference>
<keyword evidence="5" id="KW-0472">Membrane</keyword>
<dbReference type="Pfam" id="PF21419">
    <property type="entry name" value="RoxA-like_Cyt-c"/>
    <property type="match status" value="1"/>
</dbReference>
<name>A0A369XPC1_9PROT</name>
<feature type="domain" description="Cytochrome c" evidence="6">
    <location>
        <begin position="330"/>
        <end position="508"/>
    </location>
</feature>
<feature type="transmembrane region" description="Helical" evidence="5">
    <location>
        <begin position="20"/>
        <end position="38"/>
    </location>
</feature>
<dbReference type="GO" id="GO:0004130">
    <property type="term" value="F:cytochrome-c peroxidase activity"/>
    <property type="evidence" value="ECO:0007669"/>
    <property type="project" value="TreeGrafter"/>
</dbReference>
<evidence type="ECO:0000256" key="5">
    <source>
        <dbReference type="SAM" id="Phobius"/>
    </source>
</evidence>
<keyword evidence="1 4" id="KW-0349">Heme</keyword>
<dbReference type="EMBL" id="QPGA01000003">
    <property type="protein sequence ID" value="RDE51991.1"/>
    <property type="molecule type" value="Genomic_DNA"/>
</dbReference>
<protein>
    <submittedName>
        <fullName evidence="7">Cytochrome c</fullName>
    </submittedName>
</protein>
<evidence type="ECO:0000256" key="4">
    <source>
        <dbReference type="PROSITE-ProRule" id="PRU00433"/>
    </source>
</evidence>
<dbReference type="InterPro" id="IPR009056">
    <property type="entry name" value="Cyt_c-like_dom"/>
</dbReference>
<dbReference type="Proteomes" id="UP000253831">
    <property type="component" value="Unassembled WGS sequence"/>
</dbReference>
<keyword evidence="5" id="KW-0812">Transmembrane</keyword>
<comment type="caution">
    <text evidence="7">The sequence shown here is derived from an EMBL/GenBank/DDBJ whole genome shotgun (WGS) entry which is preliminary data.</text>
</comment>
<evidence type="ECO:0000256" key="2">
    <source>
        <dbReference type="ARBA" id="ARBA00022723"/>
    </source>
</evidence>
<organism evidence="7 8">
    <name type="scientific">Candidatus Accumulibacter meliphilus</name>
    <dbReference type="NCBI Taxonomy" id="2211374"/>
    <lineage>
        <taxon>Bacteria</taxon>
        <taxon>Pseudomonadati</taxon>
        <taxon>Pseudomonadota</taxon>
        <taxon>Betaproteobacteria</taxon>
        <taxon>Candidatus Accumulibacter</taxon>
    </lineage>
</organism>
<evidence type="ECO:0000256" key="1">
    <source>
        <dbReference type="ARBA" id="ARBA00022617"/>
    </source>
</evidence>
<dbReference type="SUPFAM" id="SSF46626">
    <property type="entry name" value="Cytochrome c"/>
    <property type="match status" value="1"/>
</dbReference>